<feature type="transmembrane region" description="Helical" evidence="1">
    <location>
        <begin position="197"/>
        <end position="217"/>
    </location>
</feature>
<comment type="caution">
    <text evidence="2">The sequence shown here is derived from an EMBL/GenBank/DDBJ whole genome shotgun (WGS) entry which is preliminary data.</text>
</comment>
<feature type="transmembrane region" description="Helical" evidence="1">
    <location>
        <begin position="143"/>
        <end position="164"/>
    </location>
</feature>
<protein>
    <recommendedName>
        <fullName evidence="4">Peptidase</fullName>
    </recommendedName>
</protein>
<keyword evidence="1" id="KW-0812">Transmembrane</keyword>
<accession>A0A1Y5F5I7</accession>
<name>A0A1Y5F5I7_9BACT</name>
<dbReference type="InterPro" id="IPR007395">
    <property type="entry name" value="Zn_peptidase_2"/>
</dbReference>
<proteinExistence type="predicted"/>
<gene>
    <name evidence="2" type="ORF">A9Q84_14755</name>
</gene>
<dbReference type="PANTHER" id="PTHR36434:SF1">
    <property type="entry name" value="MEMBRANE PROTEASE YUGP-RELATED"/>
    <property type="match status" value="1"/>
</dbReference>
<dbReference type="EMBL" id="MAAO01000007">
    <property type="protein sequence ID" value="OUR95759.1"/>
    <property type="molecule type" value="Genomic_DNA"/>
</dbReference>
<evidence type="ECO:0000313" key="2">
    <source>
        <dbReference type="EMBL" id="OUR95759.1"/>
    </source>
</evidence>
<keyword evidence="1" id="KW-0472">Membrane</keyword>
<evidence type="ECO:0000256" key="1">
    <source>
        <dbReference type="SAM" id="Phobius"/>
    </source>
</evidence>
<dbReference type="Proteomes" id="UP000196531">
    <property type="component" value="Unassembled WGS sequence"/>
</dbReference>
<reference evidence="3" key="1">
    <citation type="journal article" date="2017" name="Proc. Natl. Acad. Sci. U.S.A.">
        <title>Simulation of Deepwater Horizon oil plume reveals substrate specialization within a complex community of hydrocarbon-degraders.</title>
        <authorList>
            <person name="Hu P."/>
            <person name="Dubinsky E.A."/>
            <person name="Probst A.J."/>
            <person name="Wang J."/>
            <person name="Sieber C.M.K."/>
            <person name="Tom L.M."/>
            <person name="Gardinali P."/>
            <person name="Banfield J.F."/>
            <person name="Atlas R.M."/>
            <person name="Andersen G.L."/>
        </authorList>
    </citation>
    <scope>NUCLEOTIDE SEQUENCE [LARGE SCALE GENOMIC DNA]</scope>
</reference>
<feature type="transmembrane region" description="Helical" evidence="1">
    <location>
        <begin position="6"/>
        <end position="22"/>
    </location>
</feature>
<dbReference type="PANTHER" id="PTHR36434">
    <property type="entry name" value="MEMBRANE PROTEASE YUGP-RELATED"/>
    <property type="match status" value="1"/>
</dbReference>
<evidence type="ECO:0000313" key="3">
    <source>
        <dbReference type="Proteomes" id="UP000196531"/>
    </source>
</evidence>
<sequence>MHIILIVIFFVIFLYGPGWLARRTIAKNRSITLDNHTGAEFAQLLLAKNQITGVKVLQTEMGDHYDPIGKSVNLGLENYNGKDLSSLVIASHEVGHAVQDHLKFKPLATRTALVKCAMKVERFGPFLMYATPLLGLFTRSPRLSLISFLLALLIMGTSLVVNLVTLPVELDASFSRAMPMLKEEKFGDKHLESARGILWACALTYFAASLTSLLNVYRWFRVIRK</sequence>
<keyword evidence="1" id="KW-1133">Transmembrane helix</keyword>
<organism evidence="2 3">
    <name type="scientific">Halobacteriovorax marinus</name>
    <dbReference type="NCBI Taxonomy" id="97084"/>
    <lineage>
        <taxon>Bacteria</taxon>
        <taxon>Pseudomonadati</taxon>
        <taxon>Bdellovibrionota</taxon>
        <taxon>Bacteriovoracia</taxon>
        <taxon>Bacteriovoracales</taxon>
        <taxon>Halobacteriovoraceae</taxon>
        <taxon>Halobacteriovorax</taxon>
    </lineage>
</organism>
<dbReference type="Pfam" id="PF04298">
    <property type="entry name" value="Zn_peptidase_2"/>
    <property type="match status" value="1"/>
</dbReference>
<evidence type="ECO:0008006" key="4">
    <source>
        <dbReference type="Google" id="ProtNLM"/>
    </source>
</evidence>
<dbReference type="AlphaFoldDB" id="A0A1Y5F5I7"/>